<dbReference type="GO" id="GO:0015979">
    <property type="term" value="P:photosynthesis"/>
    <property type="evidence" value="ECO:0007669"/>
    <property type="project" value="UniProtKB-KW"/>
</dbReference>
<evidence type="ECO:0000256" key="3">
    <source>
        <dbReference type="ARBA" id="ARBA00023276"/>
    </source>
</evidence>
<feature type="signal peptide" evidence="4">
    <location>
        <begin position="1"/>
        <end position="18"/>
    </location>
</feature>
<accession>A0A1N6F607</accession>
<evidence type="ECO:0000313" key="7">
    <source>
        <dbReference type="EMBL" id="SIN90626.1"/>
    </source>
</evidence>
<feature type="domain" description="Photosynthesis system II assembly factor Ycf48/Hcf136-like" evidence="5">
    <location>
        <begin position="29"/>
        <end position="106"/>
    </location>
</feature>
<dbReference type="NCBIfam" id="TIGR04183">
    <property type="entry name" value="Por_Secre_tail"/>
    <property type="match status" value="1"/>
</dbReference>
<keyword evidence="8" id="KW-1185">Reference proteome</keyword>
<dbReference type="EMBL" id="FSRQ01000001">
    <property type="protein sequence ID" value="SIN90626.1"/>
    <property type="molecule type" value="Genomic_DNA"/>
</dbReference>
<evidence type="ECO:0000313" key="8">
    <source>
        <dbReference type="Proteomes" id="UP000184782"/>
    </source>
</evidence>
<sequence length="682" mass="76413">MKQIIFLFLLIFSHYFSAQNNFTLVTPKPTDQKAVKIAFSTDNVGFIINNNKELLTTNDQGLNWSIKQILNFLPRDIKFRNNIGFIVGENTILRTADYGATWNSIPNYGTSLNSINFISNDIVYISGQTQILKSSDNGVTFPEQKIMNGMSVSMSVFTDANTAVVTCFDGRIRRTTNGGDSWTTNYSDNSSANTLYTLVFPSQNIGYANKGFGEMLKTIDGGQTWTAFGYSTYYKETYGMQFFDDNNGIVVGYGGAVYKTTNGGTSWQWMSPNSPYSTDTDYNLNSLYFFNNQTGICVGNNGRIIKTQNGGTNWTNYSPTYDVINEIHFIDPNKAYFKTNLGELFKTQNAGNNWQKVQYPAHQSYSNGFVFLNENVGYSFGANQGLVYKTTDGAITWTSSTLIPYESIYSFSFLNENIGFASGGYSSQYAGFYKTTNGANSWQKISDEKFSFLKFFNNNVGYAVKSGIFYKLFKTTDGGITWNQCFDTGSSDIHFDFLNENQIFLKGNNGDFFKSNDGGTTWIQSTAPYYSFDKVKFINSTTGFIADDRMVYGTIDAGVTWTLLLDNNYNFDIMTLEASGDYLYISGNGGKIFKYSLAYLAASEVKPEKNSVKVYPNPTSDFVNIKSDKKVSEIKLIDISGMILKTVKAAAQINISEYPHGMYFLEIVFSDNTKQVSKIIKK</sequence>
<feature type="domain" description="Photosynthesis system II assembly factor Ycf48/Hcf136-like" evidence="5">
    <location>
        <begin position="236"/>
        <end position="356"/>
    </location>
</feature>
<feature type="domain" description="Secretion system C-terminal sorting" evidence="6">
    <location>
        <begin position="614"/>
        <end position="680"/>
    </location>
</feature>
<dbReference type="Gene3D" id="2.130.10.10">
    <property type="entry name" value="YVTN repeat-like/Quinoprotein amine dehydrogenase"/>
    <property type="match status" value="4"/>
</dbReference>
<keyword evidence="3" id="KW-0604">Photosystem II</keyword>
<proteinExistence type="predicted"/>
<dbReference type="OrthoDB" id="610388at2"/>
<dbReference type="Proteomes" id="UP000184782">
    <property type="component" value="Unassembled WGS sequence"/>
</dbReference>
<dbReference type="RefSeq" id="WP_074229229.1">
    <property type="nucleotide sequence ID" value="NZ_FSRQ01000001.1"/>
</dbReference>
<dbReference type="AlphaFoldDB" id="A0A1N6F607"/>
<reference evidence="8" key="1">
    <citation type="submission" date="2016-12" db="EMBL/GenBank/DDBJ databases">
        <authorList>
            <person name="Varghese N."/>
            <person name="Submissions S."/>
        </authorList>
    </citation>
    <scope>NUCLEOTIDE SEQUENCE [LARGE SCALE GENOMIC DNA]</scope>
    <source>
        <strain evidence="8">DSM 16779</strain>
    </source>
</reference>
<dbReference type="InterPro" id="IPR028203">
    <property type="entry name" value="PSII_CF48-like_dom"/>
</dbReference>
<dbReference type="Pfam" id="PF18962">
    <property type="entry name" value="Por_Secre_tail"/>
    <property type="match status" value="1"/>
</dbReference>
<keyword evidence="2 4" id="KW-0732">Signal</keyword>
<dbReference type="STRING" id="59733.SAMN05421769_1019"/>
<evidence type="ECO:0000259" key="5">
    <source>
        <dbReference type="Pfam" id="PF14870"/>
    </source>
</evidence>
<feature type="chain" id="PRO_5012884617" evidence="4">
    <location>
        <begin position="19"/>
        <end position="682"/>
    </location>
</feature>
<dbReference type="GO" id="GO:0009523">
    <property type="term" value="C:photosystem II"/>
    <property type="evidence" value="ECO:0007669"/>
    <property type="project" value="UniProtKB-KW"/>
</dbReference>
<evidence type="ECO:0000256" key="4">
    <source>
        <dbReference type="SAM" id="SignalP"/>
    </source>
</evidence>
<dbReference type="SUPFAM" id="SSF110296">
    <property type="entry name" value="Oligoxyloglucan reducing end-specific cellobiohydrolase"/>
    <property type="match status" value="3"/>
</dbReference>
<evidence type="ECO:0000259" key="6">
    <source>
        <dbReference type="Pfam" id="PF18962"/>
    </source>
</evidence>
<dbReference type="PANTHER" id="PTHR47199">
    <property type="entry name" value="PHOTOSYSTEM II STABILITY/ASSEMBLY FACTOR HCF136, CHLOROPLASTIC"/>
    <property type="match status" value="1"/>
</dbReference>
<keyword evidence="1" id="KW-0602">Photosynthesis</keyword>
<name>A0A1N6F607_9FLAO</name>
<dbReference type="InterPro" id="IPR015943">
    <property type="entry name" value="WD40/YVTN_repeat-like_dom_sf"/>
</dbReference>
<dbReference type="InterPro" id="IPR026444">
    <property type="entry name" value="Secre_tail"/>
</dbReference>
<dbReference type="Pfam" id="PF14870">
    <property type="entry name" value="PSII_BNR"/>
    <property type="match status" value="2"/>
</dbReference>
<evidence type="ECO:0000256" key="1">
    <source>
        <dbReference type="ARBA" id="ARBA00022531"/>
    </source>
</evidence>
<organism evidence="7 8">
    <name type="scientific">Chryseobacterium scophthalmum</name>
    <dbReference type="NCBI Taxonomy" id="59733"/>
    <lineage>
        <taxon>Bacteria</taxon>
        <taxon>Pseudomonadati</taxon>
        <taxon>Bacteroidota</taxon>
        <taxon>Flavobacteriia</taxon>
        <taxon>Flavobacteriales</taxon>
        <taxon>Weeksellaceae</taxon>
        <taxon>Chryseobacterium group</taxon>
        <taxon>Chryseobacterium</taxon>
    </lineage>
</organism>
<dbReference type="PANTHER" id="PTHR47199:SF2">
    <property type="entry name" value="PHOTOSYSTEM II STABILITY_ASSEMBLY FACTOR HCF136, CHLOROPLASTIC"/>
    <property type="match status" value="1"/>
</dbReference>
<gene>
    <name evidence="7" type="ORF">SAMN05421769_1019</name>
</gene>
<protein>
    <submittedName>
        <fullName evidence="7">Por secretion system C-terminal sorting domain-containing protein</fullName>
    </submittedName>
</protein>
<evidence type="ECO:0000256" key="2">
    <source>
        <dbReference type="ARBA" id="ARBA00022729"/>
    </source>
</evidence>